<evidence type="ECO:0000313" key="2">
    <source>
        <dbReference type="Proteomes" id="UP000274122"/>
    </source>
</evidence>
<dbReference type="RefSeq" id="WP_126356140.1">
    <property type="nucleotide sequence ID" value="NZ_LR134201.1"/>
</dbReference>
<dbReference type="Pfam" id="PF06992">
    <property type="entry name" value="Phage_lambda_P"/>
    <property type="match status" value="1"/>
</dbReference>
<keyword evidence="2" id="KW-1185">Reference proteome</keyword>
<accession>A0A3S5DPP9</accession>
<evidence type="ECO:0000313" key="1">
    <source>
        <dbReference type="EMBL" id="VEB97354.1"/>
    </source>
</evidence>
<dbReference type="InterPro" id="IPR009731">
    <property type="entry name" value="P-like"/>
</dbReference>
<dbReference type="AlphaFoldDB" id="A0A3S5DPP9"/>
<organism evidence="1 2">
    <name type="scientific">Cedecea lapagei</name>
    <dbReference type="NCBI Taxonomy" id="158823"/>
    <lineage>
        <taxon>Bacteria</taxon>
        <taxon>Pseudomonadati</taxon>
        <taxon>Pseudomonadota</taxon>
        <taxon>Gammaproteobacteria</taxon>
        <taxon>Enterobacterales</taxon>
        <taxon>Enterobacteriaceae</taxon>
        <taxon>Cedecea</taxon>
    </lineage>
</organism>
<dbReference type="GO" id="GO:0006270">
    <property type="term" value="P:DNA replication initiation"/>
    <property type="evidence" value="ECO:0007669"/>
    <property type="project" value="InterPro"/>
</dbReference>
<dbReference type="OrthoDB" id="5675790at2"/>
<name>A0A3S5DPP9_9ENTR</name>
<dbReference type="Proteomes" id="UP000274122">
    <property type="component" value="Chromosome"/>
</dbReference>
<gene>
    <name evidence="1" type="ORF">NCTC11466_02099</name>
</gene>
<sequence length="231" mass="26030">MKNVVTAIRNRDGQTLQQIYGADKPKQQVPEQAITVFNSLFKELKAAFPALMATIKEQDDLNQLRRQWVLAFAENGIVSMAQVEAGMKIARQQETPFLPSPGQFIAWCKQAAIVANGLPDESELFDMVMDYSARRGLYASPETFPWSSNASYWMVTKLYSQMRSLNLTESELRKHCTTELRAMSRRIDAGEAIPAPVVQIPKLHIPMSNEKGLDKIAELRAKLGMPKRDKS</sequence>
<protein>
    <submittedName>
        <fullName evidence="1">Replication protein P</fullName>
    </submittedName>
</protein>
<reference evidence="1 2" key="1">
    <citation type="submission" date="2018-12" db="EMBL/GenBank/DDBJ databases">
        <authorList>
            <consortium name="Pathogen Informatics"/>
        </authorList>
    </citation>
    <scope>NUCLEOTIDE SEQUENCE [LARGE SCALE GENOMIC DNA]</scope>
    <source>
        <strain evidence="1 2">NCTC11466</strain>
    </source>
</reference>
<dbReference type="KEGG" id="clap:NCTC11466_02099"/>
<proteinExistence type="predicted"/>
<dbReference type="EMBL" id="LR134201">
    <property type="protein sequence ID" value="VEB97354.1"/>
    <property type="molecule type" value="Genomic_DNA"/>
</dbReference>